<evidence type="ECO:0000259" key="3">
    <source>
        <dbReference type="Pfam" id="PF25298"/>
    </source>
</evidence>
<keyword evidence="5" id="KW-1185">Reference proteome</keyword>
<accession>A0AAU9U795</accession>
<dbReference type="Gene3D" id="3.30.40.10">
    <property type="entry name" value="Zinc/RING finger domain, C3HC4 (zinc finger)"/>
    <property type="match status" value="1"/>
</dbReference>
<dbReference type="Gene3D" id="3.30.70.1820">
    <property type="entry name" value="L1 transposable element, RRM domain"/>
    <property type="match status" value="1"/>
</dbReference>
<dbReference type="InterPro" id="IPR004244">
    <property type="entry name" value="Transposase_22"/>
</dbReference>
<dbReference type="EMBL" id="CAKOGL010000015">
    <property type="protein sequence ID" value="CAH2094961.1"/>
    <property type="molecule type" value="Genomic_DNA"/>
</dbReference>
<gene>
    <name evidence="4" type="ORF">EEDITHA_LOCUS10468</name>
</gene>
<feature type="compositionally biased region" description="Polar residues" evidence="2">
    <location>
        <begin position="66"/>
        <end position="111"/>
    </location>
</feature>
<keyword evidence="1" id="KW-0175">Coiled coil</keyword>
<reference evidence="4" key="1">
    <citation type="submission" date="2022-03" db="EMBL/GenBank/DDBJ databases">
        <authorList>
            <person name="Tunstrom K."/>
        </authorList>
    </citation>
    <scope>NUCLEOTIDE SEQUENCE</scope>
</reference>
<protein>
    <recommendedName>
        <fullName evidence="3">FP protein C-terminal domain-containing protein</fullName>
    </recommendedName>
</protein>
<feature type="coiled-coil region" evidence="1">
    <location>
        <begin position="163"/>
        <end position="211"/>
    </location>
</feature>
<sequence length="364" mass="41550">MSTKNCSGCLATIKNREYLQCPICEQVFDIDCANIPSKEFKSMTVDCRRNWKCPKCLIKQRRRGDNTNTPIRQATITRSPTNTTFSDDISDHTSSNVTLRTKPSKGDTTSPYVTEERLRHILRQEIADVLQTTLHDLVTKELTSINQQFSSFHESLNFFNDYFENVKKELEEKSATIKILQTDNTNLQSSVNELTQRLGALEQNMRENNVEINGVPERKSENLMNTFSQLAKSIQHPLVDADVLHITRVAKSNRDNGRPRSVVVKMRSTRHRDALLAAVTIYNKKNPKNKLSSSHLGFDGPSTPVFVAEHLSPSNKSLHAATRIKAKEMGYKFVWVRGGRIYVRKDEYSQALLIRDTKYLNKIS</sequence>
<proteinExistence type="predicted"/>
<dbReference type="CDD" id="cd15489">
    <property type="entry name" value="PHD_SF"/>
    <property type="match status" value="1"/>
</dbReference>
<name>A0AAU9U795_EUPED</name>
<dbReference type="AlphaFoldDB" id="A0AAU9U795"/>
<dbReference type="Pfam" id="PF25298">
    <property type="entry name" value="Baculo_FP_2nd"/>
    <property type="match status" value="1"/>
</dbReference>
<feature type="domain" description="FP protein C-terminal" evidence="3">
    <location>
        <begin position="313"/>
        <end position="363"/>
    </location>
</feature>
<evidence type="ECO:0000313" key="5">
    <source>
        <dbReference type="Proteomes" id="UP001153954"/>
    </source>
</evidence>
<dbReference type="SUPFAM" id="SSF57903">
    <property type="entry name" value="FYVE/PHD zinc finger"/>
    <property type="match status" value="1"/>
</dbReference>
<dbReference type="InterPro" id="IPR013083">
    <property type="entry name" value="Znf_RING/FYVE/PHD"/>
</dbReference>
<evidence type="ECO:0000256" key="1">
    <source>
        <dbReference type="SAM" id="Coils"/>
    </source>
</evidence>
<dbReference type="Proteomes" id="UP001153954">
    <property type="component" value="Unassembled WGS sequence"/>
</dbReference>
<dbReference type="InterPro" id="IPR011011">
    <property type="entry name" value="Znf_FYVE_PHD"/>
</dbReference>
<dbReference type="InterPro" id="IPR057251">
    <property type="entry name" value="FP_C"/>
</dbReference>
<evidence type="ECO:0000256" key="2">
    <source>
        <dbReference type="SAM" id="MobiDB-lite"/>
    </source>
</evidence>
<evidence type="ECO:0000313" key="4">
    <source>
        <dbReference type="EMBL" id="CAH2094961.1"/>
    </source>
</evidence>
<organism evidence="4 5">
    <name type="scientific">Euphydryas editha</name>
    <name type="common">Edith's checkerspot</name>
    <dbReference type="NCBI Taxonomy" id="104508"/>
    <lineage>
        <taxon>Eukaryota</taxon>
        <taxon>Metazoa</taxon>
        <taxon>Ecdysozoa</taxon>
        <taxon>Arthropoda</taxon>
        <taxon>Hexapoda</taxon>
        <taxon>Insecta</taxon>
        <taxon>Pterygota</taxon>
        <taxon>Neoptera</taxon>
        <taxon>Endopterygota</taxon>
        <taxon>Lepidoptera</taxon>
        <taxon>Glossata</taxon>
        <taxon>Ditrysia</taxon>
        <taxon>Papilionoidea</taxon>
        <taxon>Nymphalidae</taxon>
        <taxon>Nymphalinae</taxon>
        <taxon>Euphydryas</taxon>
    </lineage>
</organism>
<feature type="region of interest" description="Disordered" evidence="2">
    <location>
        <begin position="64"/>
        <end position="111"/>
    </location>
</feature>
<comment type="caution">
    <text evidence="4">The sequence shown here is derived from an EMBL/GenBank/DDBJ whole genome shotgun (WGS) entry which is preliminary data.</text>
</comment>
<dbReference type="PANTHER" id="PTHR11505">
    <property type="entry name" value="L1 TRANSPOSABLE ELEMENT-RELATED"/>
    <property type="match status" value="1"/>
</dbReference>